<organism evidence="2 3">
    <name type="scientific">Streptacidiphilus cavernicola</name>
    <dbReference type="NCBI Taxonomy" id="3342716"/>
    <lineage>
        <taxon>Bacteria</taxon>
        <taxon>Bacillati</taxon>
        <taxon>Actinomycetota</taxon>
        <taxon>Actinomycetes</taxon>
        <taxon>Kitasatosporales</taxon>
        <taxon>Streptomycetaceae</taxon>
        <taxon>Streptacidiphilus</taxon>
    </lineage>
</organism>
<dbReference type="InterPro" id="IPR039422">
    <property type="entry name" value="MarR/SlyA-like"/>
</dbReference>
<evidence type="ECO:0000313" key="3">
    <source>
        <dbReference type="Proteomes" id="UP001592528"/>
    </source>
</evidence>
<dbReference type="Proteomes" id="UP001592528">
    <property type="component" value="Unassembled WGS sequence"/>
</dbReference>
<dbReference type="SMART" id="SM00347">
    <property type="entry name" value="HTH_MARR"/>
    <property type="match status" value="1"/>
</dbReference>
<gene>
    <name evidence="2" type="ORF">ACEZDJ_01565</name>
</gene>
<dbReference type="InterPro" id="IPR036390">
    <property type="entry name" value="WH_DNA-bd_sf"/>
</dbReference>
<dbReference type="CDD" id="cd00090">
    <property type="entry name" value="HTH_ARSR"/>
    <property type="match status" value="1"/>
</dbReference>
<accession>A0ABV6UEW8</accession>
<keyword evidence="3" id="KW-1185">Reference proteome</keyword>
<name>A0ABV6UEW8_9ACTN</name>
<dbReference type="InterPro" id="IPR036388">
    <property type="entry name" value="WH-like_DNA-bd_sf"/>
</dbReference>
<dbReference type="Pfam" id="PF12802">
    <property type="entry name" value="MarR_2"/>
    <property type="match status" value="1"/>
</dbReference>
<dbReference type="InterPro" id="IPR000835">
    <property type="entry name" value="HTH_MarR-typ"/>
</dbReference>
<dbReference type="PANTHER" id="PTHR33164:SF99">
    <property type="entry name" value="MARR FAMILY REGULATORY PROTEIN"/>
    <property type="match status" value="1"/>
</dbReference>
<evidence type="ECO:0000259" key="1">
    <source>
        <dbReference type="PROSITE" id="PS50995"/>
    </source>
</evidence>
<dbReference type="SUPFAM" id="SSF46785">
    <property type="entry name" value="Winged helix' DNA-binding domain"/>
    <property type="match status" value="1"/>
</dbReference>
<protein>
    <submittedName>
        <fullName evidence="2">MarR family winged helix-turn-helix transcriptional regulator</fullName>
    </submittedName>
</protein>
<dbReference type="RefSeq" id="WP_030250549.1">
    <property type="nucleotide sequence ID" value="NZ_JBHEZZ010000001.1"/>
</dbReference>
<evidence type="ECO:0000313" key="2">
    <source>
        <dbReference type="EMBL" id="MFC1399976.1"/>
    </source>
</evidence>
<proteinExistence type="predicted"/>
<feature type="domain" description="HTH marR-type" evidence="1">
    <location>
        <begin position="9"/>
        <end position="143"/>
    </location>
</feature>
<sequence>MNDSRAADVRALPALLLALSGELVAGVQAGGTARGFGDVRPAHGYAFVRLAPDGATIGELAEYLGFTKQAASQLVDELVRKGYVERRPHPTDARARLVVLTERGWACTRAADEAAAETVAPWIEELGPERFHTLVTDLARLAPRGPIRPSW</sequence>
<dbReference type="InterPro" id="IPR011991">
    <property type="entry name" value="ArsR-like_HTH"/>
</dbReference>
<reference evidence="2 3" key="1">
    <citation type="submission" date="2024-09" db="EMBL/GenBank/DDBJ databases">
        <authorList>
            <person name="Lee S.D."/>
        </authorList>
    </citation>
    <scope>NUCLEOTIDE SEQUENCE [LARGE SCALE GENOMIC DNA]</scope>
    <source>
        <strain evidence="2 3">N1-5</strain>
    </source>
</reference>
<dbReference type="PANTHER" id="PTHR33164">
    <property type="entry name" value="TRANSCRIPTIONAL REGULATOR, MARR FAMILY"/>
    <property type="match status" value="1"/>
</dbReference>
<dbReference type="Gene3D" id="1.10.10.10">
    <property type="entry name" value="Winged helix-like DNA-binding domain superfamily/Winged helix DNA-binding domain"/>
    <property type="match status" value="1"/>
</dbReference>
<dbReference type="PRINTS" id="PR00598">
    <property type="entry name" value="HTHMARR"/>
</dbReference>
<dbReference type="EMBL" id="JBHEZZ010000001">
    <property type="protein sequence ID" value="MFC1399976.1"/>
    <property type="molecule type" value="Genomic_DNA"/>
</dbReference>
<dbReference type="PROSITE" id="PS50995">
    <property type="entry name" value="HTH_MARR_2"/>
    <property type="match status" value="1"/>
</dbReference>
<comment type="caution">
    <text evidence="2">The sequence shown here is derived from an EMBL/GenBank/DDBJ whole genome shotgun (WGS) entry which is preliminary data.</text>
</comment>